<name>A0A0F9BNP0_9ZZZZ</name>
<comment type="caution">
    <text evidence="1">The sequence shown here is derived from an EMBL/GenBank/DDBJ whole genome shotgun (WGS) entry which is preliminary data.</text>
</comment>
<sequence length="171" mass="20185">DLNDLLSAIPMGLAISEIVWENDRFGLPKGDSGLGEVRDWYVPVGIESRDPRMFEFDKDGDMLFIPFDNPNGEATHRDKYIIFRPYTWYQDPYGYPRLRSIWWFTWFKRLIEKYYMSFLERFGSPIPKARTRTCWNWLRVSSTGSAAQRWRAWSMPTAPQATLAWPGIWSA</sequence>
<proteinExistence type="predicted"/>
<accession>A0A0F9BNP0</accession>
<protein>
    <submittedName>
        <fullName evidence="1">Uncharacterized protein</fullName>
    </submittedName>
</protein>
<dbReference type="EMBL" id="LAZR01048316">
    <property type="protein sequence ID" value="KKK92209.1"/>
    <property type="molecule type" value="Genomic_DNA"/>
</dbReference>
<dbReference type="InterPro" id="IPR009279">
    <property type="entry name" value="Portal_Mu"/>
</dbReference>
<organism evidence="1">
    <name type="scientific">marine sediment metagenome</name>
    <dbReference type="NCBI Taxonomy" id="412755"/>
    <lineage>
        <taxon>unclassified sequences</taxon>
        <taxon>metagenomes</taxon>
        <taxon>ecological metagenomes</taxon>
    </lineage>
</organism>
<reference evidence="1" key="1">
    <citation type="journal article" date="2015" name="Nature">
        <title>Complex archaea that bridge the gap between prokaryotes and eukaryotes.</title>
        <authorList>
            <person name="Spang A."/>
            <person name="Saw J.H."/>
            <person name="Jorgensen S.L."/>
            <person name="Zaremba-Niedzwiedzka K."/>
            <person name="Martijn J."/>
            <person name="Lind A.E."/>
            <person name="van Eijk R."/>
            <person name="Schleper C."/>
            <person name="Guy L."/>
            <person name="Ettema T.J."/>
        </authorList>
    </citation>
    <scope>NUCLEOTIDE SEQUENCE</scope>
</reference>
<dbReference type="Pfam" id="PF06074">
    <property type="entry name" value="Portal_Mu"/>
    <property type="match status" value="1"/>
</dbReference>
<evidence type="ECO:0000313" key="1">
    <source>
        <dbReference type="EMBL" id="KKK92209.1"/>
    </source>
</evidence>
<feature type="non-terminal residue" evidence="1">
    <location>
        <position position="1"/>
    </location>
</feature>
<gene>
    <name evidence="1" type="ORF">LCGC14_2705200</name>
</gene>
<dbReference type="AlphaFoldDB" id="A0A0F9BNP0"/>